<dbReference type="Proteomes" id="UP000609530">
    <property type="component" value="Unassembled WGS sequence"/>
</dbReference>
<evidence type="ECO:0000313" key="6">
    <source>
        <dbReference type="Proteomes" id="UP000609530"/>
    </source>
</evidence>
<evidence type="ECO:0000259" key="3">
    <source>
        <dbReference type="Pfam" id="PF00534"/>
    </source>
</evidence>
<dbReference type="RefSeq" id="WP_186678066.1">
    <property type="nucleotide sequence ID" value="NZ_JABWRZ020000003.1"/>
</dbReference>
<comment type="caution">
    <text evidence="5">The sequence shown here is derived from an EMBL/GenBank/DDBJ whole genome shotgun (WGS) entry which is preliminary data.</text>
</comment>
<dbReference type="Pfam" id="PF13579">
    <property type="entry name" value="Glyco_trans_4_4"/>
    <property type="match status" value="1"/>
</dbReference>
<dbReference type="GO" id="GO:0016757">
    <property type="term" value="F:glycosyltransferase activity"/>
    <property type="evidence" value="ECO:0007669"/>
    <property type="project" value="UniProtKB-KW"/>
</dbReference>
<dbReference type="InterPro" id="IPR028098">
    <property type="entry name" value="Glyco_trans_4-like_N"/>
</dbReference>
<reference evidence="5 6" key="1">
    <citation type="journal article" date="2020" name="Microorganisms">
        <title>Reliable Identification of Environmental Pseudomonas Isolates Using the rpoD Gene.</title>
        <authorList>
            <consortium name="The Broad Institute Genome Sequencing Platform"/>
            <person name="Girard L."/>
            <person name="Lood C."/>
            <person name="Rokni-Zadeh H."/>
            <person name="van Noort V."/>
            <person name="Lavigne R."/>
            <person name="De Mot R."/>
        </authorList>
    </citation>
    <scope>NUCLEOTIDE SEQUENCE [LARGE SCALE GENOMIC DNA]</scope>
    <source>
        <strain evidence="5 6">RD9SR1</strain>
    </source>
</reference>
<dbReference type="PANTHER" id="PTHR12526:SF629">
    <property type="entry name" value="TEICHURONIC ACID BIOSYNTHESIS GLYCOSYLTRANSFERASE TUAH-RELATED"/>
    <property type="match status" value="1"/>
</dbReference>
<gene>
    <name evidence="5" type="ORF">HU760_022500</name>
</gene>
<dbReference type="Gene3D" id="3.40.50.2000">
    <property type="entry name" value="Glycogen Phosphorylase B"/>
    <property type="match status" value="2"/>
</dbReference>
<proteinExistence type="predicted"/>
<keyword evidence="1 5" id="KW-0328">Glycosyltransferase</keyword>
<dbReference type="Pfam" id="PF00534">
    <property type="entry name" value="Glycos_transf_1"/>
    <property type="match status" value="1"/>
</dbReference>
<evidence type="ECO:0000256" key="1">
    <source>
        <dbReference type="ARBA" id="ARBA00022676"/>
    </source>
</evidence>
<keyword evidence="6" id="KW-1185">Reference proteome</keyword>
<evidence type="ECO:0000256" key="2">
    <source>
        <dbReference type="ARBA" id="ARBA00022679"/>
    </source>
</evidence>
<evidence type="ECO:0000259" key="4">
    <source>
        <dbReference type="Pfam" id="PF13579"/>
    </source>
</evidence>
<name>A0ABS6QGL3_9PSED</name>
<organism evidence="5 6">
    <name type="scientific">Pseudomonas oryzicola</name>
    <dbReference type="NCBI Taxonomy" id="485876"/>
    <lineage>
        <taxon>Bacteria</taxon>
        <taxon>Pseudomonadati</taxon>
        <taxon>Pseudomonadota</taxon>
        <taxon>Gammaproteobacteria</taxon>
        <taxon>Pseudomonadales</taxon>
        <taxon>Pseudomonadaceae</taxon>
        <taxon>Pseudomonas</taxon>
    </lineage>
</organism>
<protein>
    <submittedName>
        <fullName evidence="5">Glycosyltransferase</fullName>
        <ecNumber evidence="5">2.4.-.-</ecNumber>
    </submittedName>
</protein>
<dbReference type="SUPFAM" id="SSF53756">
    <property type="entry name" value="UDP-Glycosyltransferase/glycogen phosphorylase"/>
    <property type="match status" value="1"/>
</dbReference>
<dbReference type="EC" id="2.4.-.-" evidence="5"/>
<evidence type="ECO:0000313" key="5">
    <source>
        <dbReference type="EMBL" id="MBV4493355.1"/>
    </source>
</evidence>
<accession>A0ABS6QGL3</accession>
<feature type="domain" description="Glycosyltransferase subfamily 4-like N-terminal" evidence="4">
    <location>
        <begin position="17"/>
        <end position="193"/>
    </location>
</feature>
<sequence>MTKVAMIVWNEFVNDARVLKEAQTLAASDYRVTVFALHTPGKTLQSEVIQENLSVSRVARSPLWRWRKTKSSIASPVTASKAHSDHARISALRVIARMWTHLGLLLKMAAYRPDVIHAHDVNTLPTAWLVKIITGAKLIYDAHEISTSREGYAGLKKAVARVENFLIPRASAVITTTDTRAKYLARLYKVERPTVLQNRPRYFECSRTRILYEELGLSEEWPIVLYQGGIQSGRGLEKLIRCAKHLNPCYVVLIGGGRLTSKLISIRDELNLQQVVHFIPTVPLSSLPQYTAGADIAVQPIENTCFNHFSTDSNKLFEYIIAGVPSVATNFPEIRKIISQHETGLLVPAGSDQALIDSLNKLICNSALRKKFADNSKKAAKNLSWETQEKLLLDLYQTVSPRHKNKAA</sequence>
<dbReference type="PANTHER" id="PTHR12526">
    <property type="entry name" value="GLYCOSYLTRANSFERASE"/>
    <property type="match status" value="1"/>
</dbReference>
<dbReference type="EMBL" id="JABWRZ020000003">
    <property type="protein sequence ID" value="MBV4493355.1"/>
    <property type="molecule type" value="Genomic_DNA"/>
</dbReference>
<feature type="domain" description="Glycosyl transferase family 1" evidence="3">
    <location>
        <begin position="214"/>
        <end position="378"/>
    </location>
</feature>
<keyword evidence="2 5" id="KW-0808">Transferase</keyword>
<dbReference type="InterPro" id="IPR001296">
    <property type="entry name" value="Glyco_trans_1"/>
</dbReference>